<dbReference type="InterPro" id="IPR052924">
    <property type="entry name" value="OsmC/Ohr_hydroprdx_reductase"/>
</dbReference>
<dbReference type="RefSeq" id="WP_135551422.1">
    <property type="nucleotide sequence ID" value="NZ_SPQQ01000012.1"/>
</dbReference>
<dbReference type="Pfam" id="PF02566">
    <property type="entry name" value="OsmC"/>
    <property type="match status" value="1"/>
</dbReference>
<gene>
    <name evidence="1" type="ORF">E4K67_24090</name>
</gene>
<accession>A0A4Z0QYM8</accession>
<dbReference type="Gene3D" id="3.30.300.20">
    <property type="match status" value="1"/>
</dbReference>
<name>A0A4Z0QYM8_9FIRM</name>
<evidence type="ECO:0000313" key="2">
    <source>
        <dbReference type="Proteomes" id="UP000298460"/>
    </source>
</evidence>
<dbReference type="Proteomes" id="UP000298460">
    <property type="component" value="Unassembled WGS sequence"/>
</dbReference>
<dbReference type="InterPro" id="IPR015946">
    <property type="entry name" value="KH_dom-like_a/b"/>
</dbReference>
<dbReference type="PANTHER" id="PTHR35368">
    <property type="entry name" value="HYDROPEROXIDE REDUCTASE"/>
    <property type="match status" value="1"/>
</dbReference>
<dbReference type="SUPFAM" id="SSF82784">
    <property type="entry name" value="OsmC-like"/>
    <property type="match status" value="1"/>
</dbReference>
<organism evidence="1 2">
    <name type="scientific">Desulfosporosinus fructosivorans</name>
    <dbReference type="NCBI Taxonomy" id="2018669"/>
    <lineage>
        <taxon>Bacteria</taxon>
        <taxon>Bacillati</taxon>
        <taxon>Bacillota</taxon>
        <taxon>Clostridia</taxon>
        <taxon>Eubacteriales</taxon>
        <taxon>Desulfitobacteriaceae</taxon>
        <taxon>Desulfosporosinus</taxon>
    </lineage>
</organism>
<protein>
    <submittedName>
        <fullName evidence="1">OsmC family peroxiredoxin</fullName>
    </submittedName>
</protein>
<proteinExistence type="predicted"/>
<dbReference type="PANTHER" id="PTHR35368:SF1">
    <property type="entry name" value="HYDROPEROXIDE REDUCTASE"/>
    <property type="match status" value="1"/>
</dbReference>
<reference evidence="1 2" key="1">
    <citation type="submission" date="2019-03" db="EMBL/GenBank/DDBJ databases">
        <title>Draft Genome Sequence of Desulfosporosinus fructosivorans Strain 63.6F, Isolated from Marine Sediment in the Baltic Sea.</title>
        <authorList>
            <person name="Hausmann B."/>
            <person name="Vandieken V."/>
            <person name="Pjevac P."/>
            <person name="Schreck K."/>
            <person name="Herbold C.W."/>
            <person name="Loy A."/>
        </authorList>
    </citation>
    <scope>NUCLEOTIDE SEQUENCE [LARGE SCALE GENOMIC DNA]</scope>
    <source>
        <strain evidence="1 2">63.6F</strain>
    </source>
</reference>
<comment type="caution">
    <text evidence="1">The sequence shown here is derived from an EMBL/GenBank/DDBJ whole genome shotgun (WGS) entry which is preliminary data.</text>
</comment>
<dbReference type="OrthoDB" id="1433018at2"/>
<keyword evidence="2" id="KW-1185">Reference proteome</keyword>
<sequence>MNNIDFNVLTQTMSAMKVDQNLAIKKWVAKIHWVDGVQNQVGIREFTPFEMDQPKPMGGMNKAPNPVEYLVAAGGGCFAITFQVLASQQGIKLENVDVTIEADLNAAVFLGIEEGDGGILNPVITLTAETSASKIQVMEIANIALRKSPVLASLKTKVNLVIK</sequence>
<evidence type="ECO:0000313" key="1">
    <source>
        <dbReference type="EMBL" id="TGE35618.1"/>
    </source>
</evidence>
<dbReference type="EMBL" id="SPQQ01000012">
    <property type="protein sequence ID" value="TGE35618.1"/>
    <property type="molecule type" value="Genomic_DNA"/>
</dbReference>
<dbReference type="InterPro" id="IPR036102">
    <property type="entry name" value="OsmC/Ohrsf"/>
</dbReference>
<dbReference type="AlphaFoldDB" id="A0A4Z0QYM8"/>
<dbReference type="InterPro" id="IPR003718">
    <property type="entry name" value="OsmC/Ohr_fam"/>
</dbReference>